<dbReference type="PIRSF" id="PIRSF001563">
    <property type="entry name" value="Folylpolyglu_synth"/>
    <property type="match status" value="1"/>
</dbReference>
<dbReference type="InterPro" id="IPR036615">
    <property type="entry name" value="Mur_ligase_C_dom_sf"/>
</dbReference>
<comment type="caution">
    <text evidence="24">The sequence shown here is derived from an EMBL/GenBank/DDBJ whole genome shotgun (WGS) entry which is preliminary data.</text>
</comment>
<comment type="pathway">
    <text evidence="2">Cofactor biosynthesis; tetrahydrofolate biosynthesis; 7,8-dihydrofolate from 2-amino-4-hydroxy-6-hydroxymethyl-7,8-dihydropteridine diphosphate and 4-aminobenzoate: step 2/2.</text>
</comment>
<gene>
    <name evidence="24" type="ORF">FHS31_001054</name>
</gene>
<evidence type="ECO:0000256" key="7">
    <source>
        <dbReference type="ARBA" id="ARBA00019357"/>
    </source>
</evidence>
<dbReference type="SUPFAM" id="SSF53244">
    <property type="entry name" value="MurD-like peptide ligases, peptide-binding domain"/>
    <property type="match status" value="1"/>
</dbReference>
<evidence type="ECO:0000256" key="6">
    <source>
        <dbReference type="ARBA" id="ARBA00013025"/>
    </source>
</evidence>
<dbReference type="PANTHER" id="PTHR11136">
    <property type="entry name" value="FOLYLPOLYGLUTAMATE SYNTHASE-RELATED"/>
    <property type="match status" value="1"/>
</dbReference>
<reference evidence="24 25" key="1">
    <citation type="submission" date="2020-03" db="EMBL/GenBank/DDBJ databases">
        <title>Genomic Encyclopedia of Type Strains, Phase III (KMG-III): the genomes of soil and plant-associated and newly described type strains.</title>
        <authorList>
            <person name="Whitman W."/>
        </authorList>
    </citation>
    <scope>NUCLEOTIDE SEQUENCE [LARGE SCALE GENOMIC DNA]</scope>
    <source>
        <strain evidence="24 25">CECT 8804</strain>
    </source>
</reference>
<comment type="catalytic activity">
    <reaction evidence="19">
        <text>(6R)-5,10-methylenetetrahydrofolyl-(gamma-L-Glu)(n) + L-glutamate + ATP = (6R)-5,10-methylenetetrahydrofolyl-(gamma-L-Glu)(n+1) + ADP + phosphate + H(+)</text>
        <dbReference type="Rhea" id="RHEA:51912"/>
        <dbReference type="Rhea" id="RHEA-COMP:13257"/>
        <dbReference type="Rhea" id="RHEA-COMP:13258"/>
        <dbReference type="ChEBI" id="CHEBI:15378"/>
        <dbReference type="ChEBI" id="CHEBI:29985"/>
        <dbReference type="ChEBI" id="CHEBI:30616"/>
        <dbReference type="ChEBI" id="CHEBI:43474"/>
        <dbReference type="ChEBI" id="CHEBI:136572"/>
        <dbReference type="ChEBI" id="CHEBI:456216"/>
        <dbReference type="EC" id="6.3.2.17"/>
    </reaction>
</comment>
<evidence type="ECO:0000256" key="13">
    <source>
        <dbReference type="ARBA" id="ARBA00022909"/>
    </source>
</evidence>
<dbReference type="Pfam" id="PF08245">
    <property type="entry name" value="Mur_ligase_M"/>
    <property type="match status" value="1"/>
</dbReference>
<dbReference type="PANTHER" id="PTHR11136:SF0">
    <property type="entry name" value="DIHYDROFOLATE SYNTHETASE-RELATED"/>
    <property type="match status" value="1"/>
</dbReference>
<dbReference type="InterPro" id="IPR013221">
    <property type="entry name" value="Mur_ligase_cen"/>
</dbReference>
<feature type="domain" description="Mur ligase C-terminal" evidence="22">
    <location>
        <begin position="313"/>
        <end position="424"/>
    </location>
</feature>
<dbReference type="InterPro" id="IPR018109">
    <property type="entry name" value="Folylpolyglutamate_synth_CS"/>
</dbReference>
<keyword evidence="13" id="KW-0289">Folate biosynthesis</keyword>
<evidence type="ECO:0000256" key="4">
    <source>
        <dbReference type="ARBA" id="ARBA00008276"/>
    </source>
</evidence>
<dbReference type="GO" id="GO:0004326">
    <property type="term" value="F:tetrahydrofolylpolyglutamate synthase activity"/>
    <property type="evidence" value="ECO:0007669"/>
    <property type="project" value="UniProtKB-EC"/>
</dbReference>
<feature type="domain" description="Mur ligase central" evidence="23">
    <location>
        <begin position="54"/>
        <end position="270"/>
    </location>
</feature>
<comment type="pathway">
    <text evidence="3">Cofactor biosynthesis; tetrahydrofolylpolyglutamate biosynthesis.</text>
</comment>
<comment type="similarity">
    <text evidence="4 21">Belongs to the folylpolyglutamate synthase family.</text>
</comment>
<dbReference type="InterPro" id="IPR001645">
    <property type="entry name" value="Folylpolyglutamate_synth"/>
</dbReference>
<dbReference type="SUPFAM" id="SSF53623">
    <property type="entry name" value="MurD-like peptide ligases, catalytic domain"/>
    <property type="match status" value="1"/>
</dbReference>
<dbReference type="Gene3D" id="3.40.1190.10">
    <property type="entry name" value="Mur-like, catalytic domain"/>
    <property type="match status" value="1"/>
</dbReference>
<keyword evidence="8 21" id="KW-0436">Ligase</keyword>
<evidence type="ECO:0000259" key="23">
    <source>
        <dbReference type="Pfam" id="PF08245"/>
    </source>
</evidence>
<keyword evidence="25" id="KW-1185">Reference proteome</keyword>
<evidence type="ECO:0000256" key="12">
    <source>
        <dbReference type="ARBA" id="ARBA00022842"/>
    </source>
</evidence>
<evidence type="ECO:0000256" key="2">
    <source>
        <dbReference type="ARBA" id="ARBA00004799"/>
    </source>
</evidence>
<dbReference type="EC" id="6.3.2.12" evidence="5"/>
<evidence type="ECO:0000256" key="20">
    <source>
        <dbReference type="ARBA" id="ARBA00049161"/>
    </source>
</evidence>
<dbReference type="GO" id="GO:0008841">
    <property type="term" value="F:dihydrofolate synthase activity"/>
    <property type="evidence" value="ECO:0007669"/>
    <property type="project" value="UniProtKB-EC"/>
</dbReference>
<comment type="catalytic activity">
    <reaction evidence="20">
        <text>7,8-dihydropteroate + L-glutamate + ATP = 7,8-dihydrofolate + ADP + phosphate + H(+)</text>
        <dbReference type="Rhea" id="RHEA:23584"/>
        <dbReference type="ChEBI" id="CHEBI:15378"/>
        <dbReference type="ChEBI" id="CHEBI:17839"/>
        <dbReference type="ChEBI" id="CHEBI:29985"/>
        <dbReference type="ChEBI" id="CHEBI:30616"/>
        <dbReference type="ChEBI" id="CHEBI:43474"/>
        <dbReference type="ChEBI" id="CHEBI:57451"/>
        <dbReference type="ChEBI" id="CHEBI:456216"/>
        <dbReference type="EC" id="6.3.2.12"/>
    </reaction>
</comment>
<evidence type="ECO:0000256" key="19">
    <source>
        <dbReference type="ARBA" id="ARBA00049035"/>
    </source>
</evidence>
<keyword evidence="11 21" id="KW-0067">ATP-binding</keyword>
<evidence type="ECO:0000256" key="3">
    <source>
        <dbReference type="ARBA" id="ARBA00005150"/>
    </source>
</evidence>
<evidence type="ECO:0000256" key="14">
    <source>
        <dbReference type="ARBA" id="ARBA00030048"/>
    </source>
</evidence>
<evidence type="ECO:0000313" key="25">
    <source>
        <dbReference type="Proteomes" id="UP000727456"/>
    </source>
</evidence>
<evidence type="ECO:0000256" key="17">
    <source>
        <dbReference type="ARBA" id="ARBA00047493"/>
    </source>
</evidence>
<sequence length="440" mass="46378">MADHAHSTDPAVQRQLDRLWALSPGADVLGLERITALLDRLGNPQHDLPPVFHVAGTNGKGSTCAFLRAAIEAAGLTCHVYTSPHLVRFNERIRIAGSLIDDALLAQLLEEVLDASHDIGASFFEVTTAAAFLAFTRHRADACIIEVGLGGRLDATNVIEQPLICGIAQLGIDHQAFLGDRIEDIAAEKAGIAKAGAPLVTLHYPARVANRIGQVVKHVGTHWIARDAGWDAQAAGGKLRYKDSQGELELPLPRLPGAHQATNAALAVAMLRHQDALAVPPAALRAAMGWAEWPARLQQLSHGRLAALLPADAELWLDGGHNPAAGRAIADFFRRRLAPGRRFHILLGMLANKDLTGFLEPFAGSKAVIHPMPIAGHAAHDPGAIATAAAIHGLAVASNDGLEATLRAIADEAQAPLTVLIGGSLYLAGEVLAANETPPV</sequence>
<name>A0ABX0TQU6_9SPHN</name>
<evidence type="ECO:0000259" key="22">
    <source>
        <dbReference type="Pfam" id="PF02875"/>
    </source>
</evidence>
<proteinExistence type="inferred from homology"/>
<comment type="catalytic activity">
    <reaction evidence="17">
        <text>(6S)-5,6,7,8-tetrahydrofolyl-(gamma-L-Glu)(n) + L-glutamate + ATP = (6S)-5,6,7,8-tetrahydrofolyl-(gamma-L-Glu)(n+1) + ADP + phosphate + H(+)</text>
        <dbReference type="Rhea" id="RHEA:10580"/>
        <dbReference type="Rhea" id="RHEA-COMP:14738"/>
        <dbReference type="Rhea" id="RHEA-COMP:14740"/>
        <dbReference type="ChEBI" id="CHEBI:15378"/>
        <dbReference type="ChEBI" id="CHEBI:29985"/>
        <dbReference type="ChEBI" id="CHEBI:30616"/>
        <dbReference type="ChEBI" id="CHEBI:43474"/>
        <dbReference type="ChEBI" id="CHEBI:141005"/>
        <dbReference type="ChEBI" id="CHEBI:456216"/>
        <dbReference type="EC" id="6.3.2.17"/>
    </reaction>
</comment>
<dbReference type="InterPro" id="IPR004101">
    <property type="entry name" value="Mur_ligase_C"/>
</dbReference>
<comment type="catalytic activity">
    <reaction evidence="18">
        <text>10-formyltetrahydrofolyl-(gamma-L-Glu)(n) + L-glutamate + ATP = 10-formyltetrahydrofolyl-(gamma-L-Glu)(n+1) + ADP + phosphate + H(+)</text>
        <dbReference type="Rhea" id="RHEA:51904"/>
        <dbReference type="Rhea" id="RHEA-COMP:13088"/>
        <dbReference type="Rhea" id="RHEA-COMP:14300"/>
        <dbReference type="ChEBI" id="CHEBI:15378"/>
        <dbReference type="ChEBI" id="CHEBI:29985"/>
        <dbReference type="ChEBI" id="CHEBI:30616"/>
        <dbReference type="ChEBI" id="CHEBI:43474"/>
        <dbReference type="ChEBI" id="CHEBI:134413"/>
        <dbReference type="ChEBI" id="CHEBI:456216"/>
        <dbReference type="EC" id="6.3.2.17"/>
    </reaction>
</comment>
<evidence type="ECO:0000256" key="9">
    <source>
        <dbReference type="ARBA" id="ARBA00022723"/>
    </source>
</evidence>
<organism evidence="24 25">
    <name type="scientific">Sphingomonas vulcanisoli</name>
    <dbReference type="NCBI Taxonomy" id="1658060"/>
    <lineage>
        <taxon>Bacteria</taxon>
        <taxon>Pseudomonadati</taxon>
        <taxon>Pseudomonadota</taxon>
        <taxon>Alphaproteobacteria</taxon>
        <taxon>Sphingomonadales</taxon>
        <taxon>Sphingomonadaceae</taxon>
        <taxon>Sphingomonas</taxon>
    </lineage>
</organism>
<evidence type="ECO:0000313" key="24">
    <source>
        <dbReference type="EMBL" id="NIJ07458.1"/>
    </source>
</evidence>
<dbReference type="EMBL" id="JAAOZC010000002">
    <property type="protein sequence ID" value="NIJ07458.1"/>
    <property type="molecule type" value="Genomic_DNA"/>
</dbReference>
<evidence type="ECO:0000256" key="16">
    <source>
        <dbReference type="ARBA" id="ARBA00032510"/>
    </source>
</evidence>
<dbReference type="RefSeq" id="WP_167072319.1">
    <property type="nucleotide sequence ID" value="NZ_JAAOZC010000002.1"/>
</dbReference>
<evidence type="ECO:0000256" key="1">
    <source>
        <dbReference type="ARBA" id="ARBA00002714"/>
    </source>
</evidence>
<keyword evidence="10 21" id="KW-0547">Nucleotide-binding</keyword>
<protein>
    <recommendedName>
        <fullName evidence="7">Dihydrofolate synthase/folylpolyglutamate synthase</fullName>
        <ecNumber evidence="5">6.3.2.12</ecNumber>
        <ecNumber evidence="6">6.3.2.17</ecNumber>
    </recommendedName>
    <alternativeName>
        <fullName evidence="16">Folylpoly-gamma-glutamate synthetase-dihydrofolate synthetase</fullName>
    </alternativeName>
    <alternativeName>
        <fullName evidence="14">Folylpolyglutamate synthetase</fullName>
    </alternativeName>
    <alternativeName>
        <fullName evidence="15">Tetrahydrofolylpolyglutamate synthase</fullName>
    </alternativeName>
</protein>
<dbReference type="InterPro" id="IPR036565">
    <property type="entry name" value="Mur-like_cat_sf"/>
</dbReference>
<comment type="function">
    <text evidence="1">Functions in two distinct reactions of the de novo folate biosynthetic pathway. Catalyzes the addition of a glutamate residue to dihydropteroate (7,8-dihydropteroate or H2Pte) to form dihydrofolate (7,8-dihydrofolate monoglutamate or H2Pte-Glu). Also catalyzes successive additions of L-glutamate to tetrahydrofolate or 10-formyltetrahydrofolate or 5,10-methylenetetrahydrofolate, leading to folylpolyglutamate derivatives.</text>
</comment>
<evidence type="ECO:0000256" key="15">
    <source>
        <dbReference type="ARBA" id="ARBA00030592"/>
    </source>
</evidence>
<evidence type="ECO:0000256" key="18">
    <source>
        <dbReference type="ARBA" id="ARBA00047808"/>
    </source>
</evidence>
<keyword evidence="9" id="KW-0479">Metal-binding</keyword>
<evidence type="ECO:0000256" key="8">
    <source>
        <dbReference type="ARBA" id="ARBA00022598"/>
    </source>
</evidence>
<dbReference type="Pfam" id="PF02875">
    <property type="entry name" value="Mur_ligase_C"/>
    <property type="match status" value="1"/>
</dbReference>
<keyword evidence="12" id="KW-0460">Magnesium</keyword>
<evidence type="ECO:0000256" key="11">
    <source>
        <dbReference type="ARBA" id="ARBA00022840"/>
    </source>
</evidence>
<evidence type="ECO:0000256" key="21">
    <source>
        <dbReference type="PIRNR" id="PIRNR001563"/>
    </source>
</evidence>
<dbReference type="EC" id="6.3.2.17" evidence="6"/>
<evidence type="ECO:0000256" key="10">
    <source>
        <dbReference type="ARBA" id="ARBA00022741"/>
    </source>
</evidence>
<dbReference type="NCBIfam" id="TIGR01499">
    <property type="entry name" value="folC"/>
    <property type="match status" value="1"/>
</dbReference>
<dbReference type="Gene3D" id="3.90.190.20">
    <property type="entry name" value="Mur ligase, C-terminal domain"/>
    <property type="match status" value="1"/>
</dbReference>
<accession>A0ABX0TQU6</accession>
<dbReference type="PROSITE" id="PS01012">
    <property type="entry name" value="FOLYLPOLYGLU_SYNT_2"/>
    <property type="match status" value="1"/>
</dbReference>
<evidence type="ECO:0000256" key="5">
    <source>
        <dbReference type="ARBA" id="ARBA00013023"/>
    </source>
</evidence>
<dbReference type="Proteomes" id="UP000727456">
    <property type="component" value="Unassembled WGS sequence"/>
</dbReference>